<dbReference type="GO" id="GO:0004335">
    <property type="term" value="F:galactokinase activity"/>
    <property type="evidence" value="ECO:0007669"/>
    <property type="project" value="TreeGrafter"/>
</dbReference>
<reference evidence="6 7" key="1">
    <citation type="submission" date="2017-04" db="EMBL/GenBank/DDBJ databases">
        <authorList>
            <person name="Afonso C.L."/>
            <person name="Miller P.J."/>
            <person name="Scott M.A."/>
            <person name="Spackman E."/>
            <person name="Goraichik I."/>
            <person name="Dimitrov K.M."/>
            <person name="Suarez D.L."/>
            <person name="Swayne D.E."/>
        </authorList>
    </citation>
    <scope>NUCLEOTIDE SEQUENCE [LARGE SCALE GENOMIC DNA]</scope>
    <source>
        <strain evidence="6 7">DSM 3385</strain>
    </source>
</reference>
<evidence type="ECO:0000313" key="6">
    <source>
        <dbReference type="EMBL" id="SMC71828.1"/>
    </source>
</evidence>
<dbReference type="GO" id="GO:0006012">
    <property type="term" value="P:galactose metabolic process"/>
    <property type="evidence" value="ECO:0007669"/>
    <property type="project" value="TreeGrafter"/>
</dbReference>
<keyword evidence="7" id="KW-1185">Reference proteome</keyword>
<dbReference type="InterPro" id="IPR013750">
    <property type="entry name" value="GHMP_kinase_C_dom"/>
</dbReference>
<proteinExistence type="predicted"/>
<dbReference type="InterPro" id="IPR006204">
    <property type="entry name" value="GHMP_kinase_N_dom"/>
</dbReference>
<dbReference type="PANTHER" id="PTHR10457:SF7">
    <property type="entry name" value="GALACTOKINASE-RELATED"/>
    <property type="match status" value="1"/>
</dbReference>
<dbReference type="STRING" id="1121400.SAMN02746065_10868"/>
<dbReference type="PANTHER" id="PTHR10457">
    <property type="entry name" value="MEVALONATE KINASE/GALACTOKINASE"/>
    <property type="match status" value="1"/>
</dbReference>
<dbReference type="Gene3D" id="3.30.230.120">
    <property type="match status" value="1"/>
</dbReference>
<evidence type="ECO:0000313" key="7">
    <source>
        <dbReference type="Proteomes" id="UP000192418"/>
    </source>
</evidence>
<keyword evidence="2 6" id="KW-0418">Kinase</keyword>
<name>A0A1W2BHB6_9BACT</name>
<dbReference type="GO" id="GO:0005524">
    <property type="term" value="F:ATP binding"/>
    <property type="evidence" value="ECO:0007669"/>
    <property type="project" value="UniProtKB-KW"/>
</dbReference>
<feature type="domain" description="GHMP kinase N-terminal" evidence="4">
    <location>
        <begin position="95"/>
        <end position="170"/>
    </location>
</feature>
<dbReference type="InterPro" id="IPR001174">
    <property type="entry name" value="HddA/FKP"/>
</dbReference>
<dbReference type="EMBL" id="FWXY01000008">
    <property type="protein sequence ID" value="SMC71828.1"/>
    <property type="molecule type" value="Genomic_DNA"/>
</dbReference>
<evidence type="ECO:0000256" key="1">
    <source>
        <dbReference type="ARBA" id="ARBA00022741"/>
    </source>
</evidence>
<accession>A0A1W2BHB6</accession>
<dbReference type="RefSeq" id="WP_084068536.1">
    <property type="nucleotide sequence ID" value="NZ_FWXY01000008.1"/>
</dbReference>
<dbReference type="SUPFAM" id="SSF55060">
    <property type="entry name" value="GHMP Kinase, C-terminal domain"/>
    <property type="match status" value="1"/>
</dbReference>
<dbReference type="OrthoDB" id="183397at2"/>
<dbReference type="GO" id="GO:0005829">
    <property type="term" value="C:cytosol"/>
    <property type="evidence" value="ECO:0007669"/>
    <property type="project" value="TreeGrafter"/>
</dbReference>
<feature type="domain" description="GHMP kinase C-terminal" evidence="5">
    <location>
        <begin position="252"/>
        <end position="322"/>
    </location>
</feature>
<dbReference type="Pfam" id="PF08544">
    <property type="entry name" value="GHMP_kinases_C"/>
    <property type="match status" value="1"/>
</dbReference>
<dbReference type="InterPro" id="IPR020568">
    <property type="entry name" value="Ribosomal_Su5_D2-typ_SF"/>
</dbReference>
<dbReference type="PRINTS" id="PR00960">
    <property type="entry name" value="LMBPPROTEIN"/>
</dbReference>
<dbReference type="Pfam" id="PF00288">
    <property type="entry name" value="GHMP_kinases_N"/>
    <property type="match status" value="1"/>
</dbReference>
<sequence length="346" mass="37598">MNFKPILEKKESAVSVPCRIDLGGTLDISTFFLPLTHLNPGTFNIALDLRTTVTLFPWKTGHIKISSRGFDTAEFEAEKAPFNHPMGLMFAVVRFFNGHGVHVHINSSSPPRSALGGSSAAAVAMVAAFTHALERTVAPGSTAAVAHHIESSVAGVPCGQQDQLAAAFGGVNQWHWTVAKGAPAFVREPLFPHDPALSNLNKHITMAYCGIPHVSSDINKRWVNQFLSGQNRDKWEQIVKITADFSHAVKMQDFHRAALLMNRETHIRLDMTPDVLDDTGQELFKAAEAMGCGARFTGAGGGGCLWAIGSASDMDKLKPQWQHILRNKDQAHLLKAAVDPKGIMII</sequence>
<evidence type="ECO:0000256" key="3">
    <source>
        <dbReference type="ARBA" id="ARBA00022840"/>
    </source>
</evidence>
<keyword evidence="2 6" id="KW-0808">Transferase</keyword>
<dbReference type="SUPFAM" id="SSF54211">
    <property type="entry name" value="Ribosomal protein S5 domain 2-like"/>
    <property type="match status" value="1"/>
</dbReference>
<keyword evidence="3" id="KW-0067">ATP-binding</keyword>
<evidence type="ECO:0000256" key="2">
    <source>
        <dbReference type="ARBA" id="ARBA00022777"/>
    </source>
</evidence>
<protein>
    <submittedName>
        <fullName evidence="6">D-glycero-alpha-D-manno-heptose-7-phosphate kinase</fullName>
    </submittedName>
</protein>
<evidence type="ECO:0000259" key="5">
    <source>
        <dbReference type="Pfam" id="PF08544"/>
    </source>
</evidence>
<dbReference type="InterPro" id="IPR036554">
    <property type="entry name" value="GHMP_kinase_C_sf"/>
</dbReference>
<organism evidence="6 7">
    <name type="scientific">Desulfocicer vacuolatum DSM 3385</name>
    <dbReference type="NCBI Taxonomy" id="1121400"/>
    <lineage>
        <taxon>Bacteria</taxon>
        <taxon>Pseudomonadati</taxon>
        <taxon>Thermodesulfobacteriota</taxon>
        <taxon>Desulfobacteria</taxon>
        <taxon>Desulfobacterales</taxon>
        <taxon>Desulfobacteraceae</taxon>
        <taxon>Desulfocicer</taxon>
    </lineage>
</organism>
<dbReference type="AlphaFoldDB" id="A0A1W2BHB6"/>
<keyword evidence="1" id="KW-0547">Nucleotide-binding</keyword>
<evidence type="ECO:0000259" key="4">
    <source>
        <dbReference type="Pfam" id="PF00288"/>
    </source>
</evidence>
<dbReference type="Proteomes" id="UP000192418">
    <property type="component" value="Unassembled WGS sequence"/>
</dbReference>
<gene>
    <name evidence="6" type="ORF">SAMN02746065_10868</name>
</gene>